<gene>
    <name evidence="2" type="ORF">A5N68_11930</name>
</gene>
<evidence type="ECO:0000313" key="2">
    <source>
        <dbReference type="EMBL" id="ORM27185.1"/>
    </source>
</evidence>
<feature type="chain" id="PRO_5042019087" description="CoA transferase" evidence="1">
    <location>
        <begin position="30"/>
        <end position="420"/>
    </location>
</feature>
<sequence length="420" mass="44126">MTPPTHAFLAARLPAFDLAVHAVSAFATAADAMRVATGHAPHGVTIAPERIAASFAGDRMFRRDGRPVAGFAELSGFFDVADGWIRTHANYPHHRARLTDIVDLPADCSRAEFARRVATLSGAEVEERAAAGEAIAVRVRTEQEWASSAAGVAAASGALVSVHARSDRSSHRATGTALQPLTGVRVLDLTRVIAGPVASRALALLGADVLRIDPPALPEIAWQHLENGQGKRTALLDLRDAGGLERFRTLLTRSDILLTGYRPGAVESLIGDAAGYRPGLIHGRVCAWGHRGPWAGRRGFDSIVQAASGIALVEGDGRPGALPAQILDHASGYLLASGVLDALARRHHDGGGHDVDVSLARTAAWLLAAPGRRAEPPVAAAPGPATVVTRDGITTARPPLPEFPDYPFPARAWGADTAEW</sequence>
<proteinExistence type="predicted"/>
<dbReference type="PANTHER" id="PTHR48228">
    <property type="entry name" value="SUCCINYL-COA--D-CITRAMALATE COA-TRANSFERASE"/>
    <property type="match status" value="1"/>
</dbReference>
<keyword evidence="1" id="KW-0732">Signal</keyword>
<dbReference type="Proteomes" id="UP000193518">
    <property type="component" value="Unassembled WGS sequence"/>
</dbReference>
<dbReference type="EMBL" id="LWIC01000004">
    <property type="protein sequence ID" value="ORM27185.1"/>
    <property type="molecule type" value="Genomic_DNA"/>
</dbReference>
<organism evidence="2 3">
    <name type="scientific">Rhodococcus hoagii</name>
    <name type="common">Corynebacterium equii</name>
    <dbReference type="NCBI Taxonomy" id="43767"/>
    <lineage>
        <taxon>Bacteria</taxon>
        <taxon>Bacillati</taxon>
        <taxon>Actinomycetota</taxon>
        <taxon>Actinomycetes</taxon>
        <taxon>Mycobacteriales</taxon>
        <taxon>Nocardiaceae</taxon>
        <taxon>Prescottella</taxon>
    </lineage>
</organism>
<dbReference type="Pfam" id="PF02515">
    <property type="entry name" value="CoA_transf_3"/>
    <property type="match status" value="1"/>
</dbReference>
<protein>
    <recommendedName>
        <fullName evidence="4">CoA transferase</fullName>
    </recommendedName>
</protein>
<comment type="caution">
    <text evidence="2">The sequence shown here is derived from an EMBL/GenBank/DDBJ whole genome shotgun (WGS) entry which is preliminary data.</text>
</comment>
<feature type="signal peptide" evidence="1">
    <location>
        <begin position="1"/>
        <end position="29"/>
    </location>
</feature>
<accession>A0AAE5F3R6</accession>
<dbReference type="InterPro" id="IPR023606">
    <property type="entry name" value="CoA-Trfase_III_dom_1_sf"/>
</dbReference>
<name>A0AAE5F3R6_RHOHA</name>
<dbReference type="InterPro" id="IPR050509">
    <property type="entry name" value="CoA-transferase_III"/>
</dbReference>
<dbReference type="RefSeq" id="WP_044990965.1">
    <property type="nucleotide sequence ID" value="NZ_AP025268.1"/>
</dbReference>
<dbReference type="Gene3D" id="3.40.50.10540">
    <property type="entry name" value="Crotonobetainyl-coa:carnitine coa-transferase, domain 1"/>
    <property type="match status" value="1"/>
</dbReference>
<evidence type="ECO:0008006" key="4">
    <source>
        <dbReference type="Google" id="ProtNLM"/>
    </source>
</evidence>
<dbReference type="AlphaFoldDB" id="A0AAE5F3R6"/>
<evidence type="ECO:0000313" key="3">
    <source>
        <dbReference type="Proteomes" id="UP000193518"/>
    </source>
</evidence>
<dbReference type="PANTHER" id="PTHR48228:SF4">
    <property type="entry name" value="BLR3030 PROTEIN"/>
    <property type="match status" value="1"/>
</dbReference>
<dbReference type="InterPro" id="IPR003673">
    <property type="entry name" value="CoA-Trfase_fam_III"/>
</dbReference>
<dbReference type="SUPFAM" id="SSF89796">
    <property type="entry name" value="CoA-transferase family III (CaiB/BaiF)"/>
    <property type="match status" value="2"/>
</dbReference>
<reference evidence="2 3" key="1">
    <citation type="journal article" date="2016" name="Genome Biol. Evol.">
        <title>Pangenome and Phylogenomic Analysis of the Pathogenic Actinobacterium Rhodococcus equi.</title>
        <authorList>
            <person name="Anastasi E."/>
            <person name="MacArthur I."/>
            <person name="Scortti M."/>
            <person name="Alvarez S."/>
            <person name="Giguere S."/>
            <person name="Vazquez-Boland J.A."/>
        </authorList>
    </citation>
    <scope>NUCLEOTIDE SEQUENCE [LARGE SCALE GENOMIC DNA]</scope>
    <source>
        <strain evidence="2 3">PAM1271</strain>
    </source>
</reference>
<evidence type="ECO:0000256" key="1">
    <source>
        <dbReference type="SAM" id="SignalP"/>
    </source>
</evidence>
<dbReference type="GO" id="GO:0003824">
    <property type="term" value="F:catalytic activity"/>
    <property type="evidence" value="ECO:0007669"/>
    <property type="project" value="InterPro"/>
</dbReference>